<dbReference type="OrthoDB" id="2434645at2759"/>
<accession>A0A397SRK7</accession>
<evidence type="ECO:0000313" key="2">
    <source>
        <dbReference type="EMBL" id="RIA88810.1"/>
    </source>
</evidence>
<evidence type="ECO:0000256" key="1">
    <source>
        <dbReference type="SAM" id="MobiDB-lite"/>
    </source>
</evidence>
<feature type="compositionally biased region" description="Acidic residues" evidence="1">
    <location>
        <begin position="119"/>
        <end position="134"/>
    </location>
</feature>
<gene>
    <name evidence="2" type="ORF">C1645_773883</name>
</gene>
<feature type="region of interest" description="Disordered" evidence="1">
    <location>
        <begin position="119"/>
        <end position="142"/>
    </location>
</feature>
<comment type="caution">
    <text evidence="2">The sequence shown here is derived from an EMBL/GenBank/DDBJ whole genome shotgun (WGS) entry which is preliminary data.</text>
</comment>
<evidence type="ECO:0000313" key="3">
    <source>
        <dbReference type="Proteomes" id="UP000265703"/>
    </source>
</evidence>
<name>A0A397SRK7_9GLOM</name>
<dbReference type="EMBL" id="QKYT01000245">
    <property type="protein sequence ID" value="RIA88810.1"/>
    <property type="molecule type" value="Genomic_DNA"/>
</dbReference>
<dbReference type="AlphaFoldDB" id="A0A397SRK7"/>
<dbReference type="Proteomes" id="UP000265703">
    <property type="component" value="Unassembled WGS sequence"/>
</dbReference>
<organism evidence="2 3">
    <name type="scientific">Glomus cerebriforme</name>
    <dbReference type="NCBI Taxonomy" id="658196"/>
    <lineage>
        <taxon>Eukaryota</taxon>
        <taxon>Fungi</taxon>
        <taxon>Fungi incertae sedis</taxon>
        <taxon>Mucoromycota</taxon>
        <taxon>Glomeromycotina</taxon>
        <taxon>Glomeromycetes</taxon>
        <taxon>Glomerales</taxon>
        <taxon>Glomeraceae</taxon>
        <taxon>Glomus</taxon>
    </lineage>
</organism>
<proteinExistence type="predicted"/>
<sequence>MRKYKLRQEPYNEVIRNLDETSILCNYLQELALYVLSVILHSTSCKGVFLILRCSKYSKDELKVMVDKFLDNLEENFKDSEPERILIEPNQIPNHIVLVLILEKIFDVDKVPFIRNLEDSNDEENDDNIDDNDDNNNNNIPKEELVENYDVLELASRFLD</sequence>
<keyword evidence="3" id="KW-1185">Reference proteome</keyword>
<protein>
    <submittedName>
        <fullName evidence="2">Uncharacterized protein</fullName>
    </submittedName>
</protein>
<reference evidence="2 3" key="1">
    <citation type="submission" date="2018-06" db="EMBL/GenBank/DDBJ databases">
        <title>Comparative genomics reveals the genomic features of Rhizophagus irregularis, R. cerebriforme, R. diaphanum and Gigaspora rosea, and their symbiotic lifestyle signature.</title>
        <authorList>
            <person name="Morin E."/>
            <person name="San Clemente H."/>
            <person name="Chen E.C.H."/>
            <person name="De La Providencia I."/>
            <person name="Hainaut M."/>
            <person name="Kuo A."/>
            <person name="Kohler A."/>
            <person name="Murat C."/>
            <person name="Tang N."/>
            <person name="Roy S."/>
            <person name="Loubradou J."/>
            <person name="Henrissat B."/>
            <person name="Grigoriev I.V."/>
            <person name="Corradi N."/>
            <person name="Roux C."/>
            <person name="Martin F.M."/>
        </authorList>
    </citation>
    <scope>NUCLEOTIDE SEQUENCE [LARGE SCALE GENOMIC DNA]</scope>
    <source>
        <strain evidence="2 3">DAOM 227022</strain>
    </source>
</reference>